<reference evidence="1" key="1">
    <citation type="submission" date="2018-07" db="EMBL/GenBank/DDBJ databases">
        <authorList>
            <person name="Quirk P.G."/>
            <person name="Krulwich T.A."/>
        </authorList>
    </citation>
    <scope>NUCLEOTIDE SEQUENCE</scope>
</reference>
<dbReference type="PANTHER" id="PTHR15924">
    <property type="entry name" value="CLE"/>
    <property type="match status" value="1"/>
</dbReference>
<dbReference type="Pfam" id="PF10036">
    <property type="entry name" value="RLL"/>
    <property type="match status" value="1"/>
</dbReference>
<proteinExistence type="predicted"/>
<name>A0A336LPN2_CULSO</name>
<organism evidence="1">
    <name type="scientific">Culicoides sonorensis</name>
    <name type="common">Biting midge</name>
    <dbReference type="NCBI Taxonomy" id="179676"/>
    <lineage>
        <taxon>Eukaryota</taxon>
        <taxon>Metazoa</taxon>
        <taxon>Ecdysozoa</taxon>
        <taxon>Arthropoda</taxon>
        <taxon>Hexapoda</taxon>
        <taxon>Insecta</taxon>
        <taxon>Pterygota</taxon>
        <taxon>Neoptera</taxon>
        <taxon>Endopterygota</taxon>
        <taxon>Diptera</taxon>
        <taxon>Nematocera</taxon>
        <taxon>Chironomoidea</taxon>
        <taxon>Ceratopogonidae</taxon>
        <taxon>Ceratopogoninae</taxon>
        <taxon>Culicoides</taxon>
        <taxon>Monoculicoides</taxon>
    </lineage>
</organism>
<sequence length="247" mass="28186">MFKSKLIALEHHSATNVNIDDPKEFRNLVLWLEDQKIRHYKIEDRAGLRNINNGPEWEKAFEKYKQDLGCPNIFTTQIEILSWMLGFATKLEYGDHVDKYRPICAEKFTNDSNQGAAPTIKSTNPFDNLDFNSKEFEMSVRNLALKFDIPHHPDHLVLLQAIARLAKNNFSVEALKEQIPEGKPYPIFEGAGFGSDNEDYETGARILRLLQIQSVRELQTVINETIVSVQNLTADPRTDSKLGKVGV</sequence>
<accession>A0A336LPN2</accession>
<dbReference type="OMA" id="YPMRILR"/>
<dbReference type="EMBL" id="UFQT01000043">
    <property type="protein sequence ID" value="SSX18761.1"/>
    <property type="molecule type" value="Genomic_DNA"/>
</dbReference>
<dbReference type="VEuPathDB" id="VectorBase:CSON010682"/>
<dbReference type="AlphaFoldDB" id="A0A336LPN2"/>
<dbReference type="InterPro" id="IPR019265">
    <property type="entry name" value="RTRAF"/>
</dbReference>
<protein>
    <submittedName>
        <fullName evidence="1">CSON010682 protein</fullName>
    </submittedName>
</protein>
<gene>
    <name evidence="1" type="primary">CSON010682</name>
</gene>
<evidence type="ECO:0000313" key="1">
    <source>
        <dbReference type="EMBL" id="SSX18761.1"/>
    </source>
</evidence>